<proteinExistence type="predicted"/>
<dbReference type="Proteomes" id="UP001589867">
    <property type="component" value="Unassembled WGS sequence"/>
</dbReference>
<name>A0ABV6MDF9_9ACTN</name>
<dbReference type="Pfam" id="PF12697">
    <property type="entry name" value="Abhydrolase_6"/>
    <property type="match status" value="1"/>
</dbReference>
<gene>
    <name evidence="2" type="ORF">ACFFIA_32975</name>
</gene>
<dbReference type="PANTHER" id="PTHR43433:SF5">
    <property type="entry name" value="AB HYDROLASE-1 DOMAIN-CONTAINING PROTEIN"/>
    <property type="match status" value="1"/>
</dbReference>
<keyword evidence="3" id="KW-1185">Reference proteome</keyword>
<feature type="domain" description="AB hydrolase-1" evidence="1">
    <location>
        <begin position="27"/>
        <end position="257"/>
    </location>
</feature>
<dbReference type="EMBL" id="JBHLUH010000072">
    <property type="protein sequence ID" value="MFC0532472.1"/>
    <property type="molecule type" value="Genomic_DNA"/>
</dbReference>
<evidence type="ECO:0000313" key="3">
    <source>
        <dbReference type="Proteomes" id="UP001589867"/>
    </source>
</evidence>
<dbReference type="GO" id="GO:0016787">
    <property type="term" value="F:hydrolase activity"/>
    <property type="evidence" value="ECO:0007669"/>
    <property type="project" value="UniProtKB-KW"/>
</dbReference>
<dbReference type="Gene3D" id="3.40.50.1820">
    <property type="entry name" value="alpha/beta hydrolase"/>
    <property type="match status" value="1"/>
</dbReference>
<dbReference type="PANTHER" id="PTHR43433">
    <property type="entry name" value="HYDROLASE, ALPHA/BETA FOLD FAMILY PROTEIN"/>
    <property type="match status" value="1"/>
</dbReference>
<accession>A0ABV6MDF9</accession>
<dbReference type="SUPFAM" id="SSF53474">
    <property type="entry name" value="alpha/beta-Hydrolases"/>
    <property type="match status" value="1"/>
</dbReference>
<dbReference type="InterPro" id="IPR050471">
    <property type="entry name" value="AB_hydrolase"/>
</dbReference>
<comment type="caution">
    <text evidence="2">The sequence shown here is derived from an EMBL/GenBank/DDBJ whole genome shotgun (WGS) entry which is preliminary data.</text>
</comment>
<dbReference type="InterPro" id="IPR029058">
    <property type="entry name" value="AB_hydrolase_fold"/>
</dbReference>
<reference evidence="2 3" key="1">
    <citation type="submission" date="2024-09" db="EMBL/GenBank/DDBJ databases">
        <authorList>
            <person name="Sun Q."/>
            <person name="Mori K."/>
        </authorList>
    </citation>
    <scope>NUCLEOTIDE SEQUENCE [LARGE SCALE GENOMIC DNA]</scope>
    <source>
        <strain evidence="2 3">TBRC 3947</strain>
    </source>
</reference>
<organism evidence="2 3">
    <name type="scientific">Phytohabitans kaempferiae</name>
    <dbReference type="NCBI Taxonomy" id="1620943"/>
    <lineage>
        <taxon>Bacteria</taxon>
        <taxon>Bacillati</taxon>
        <taxon>Actinomycetota</taxon>
        <taxon>Actinomycetes</taxon>
        <taxon>Micromonosporales</taxon>
        <taxon>Micromonosporaceae</taxon>
    </lineage>
</organism>
<keyword evidence="2" id="KW-0378">Hydrolase</keyword>
<protein>
    <submittedName>
        <fullName evidence="2">Alpha/beta fold hydrolase</fullName>
    </submittedName>
</protein>
<sequence length="266" mass="27744">MITSPQIVASADGTPIAYESTGDGPPVILVGGAFNDRTTVSALAATLAPHVTAIAYDRRGRGDSGDNAEAFEVEREIEDLAALITAVGGRVSLFGHSSGGILALEATARGLPVERLAVYETPYVTGGLRPLPAEGTGEQIRALIAEERRDDAVRLFLTEQVAVPEQMVDAMRASPAWPFLVGLAHTLPYDVAVCGPHLALPAARLANIDVPTLAMAGAASPAWFPAAAEAVADAIAGASYLIVEGQDHGVLHNPEALRQPLLDYLR</sequence>
<dbReference type="InterPro" id="IPR000073">
    <property type="entry name" value="AB_hydrolase_1"/>
</dbReference>
<evidence type="ECO:0000313" key="2">
    <source>
        <dbReference type="EMBL" id="MFC0532472.1"/>
    </source>
</evidence>
<evidence type="ECO:0000259" key="1">
    <source>
        <dbReference type="Pfam" id="PF12697"/>
    </source>
</evidence>
<dbReference type="RefSeq" id="WP_377258597.1">
    <property type="nucleotide sequence ID" value="NZ_JBHLUH010000072.1"/>
</dbReference>